<dbReference type="Proteomes" id="UP000318521">
    <property type="component" value="Unassembled WGS sequence"/>
</dbReference>
<dbReference type="GO" id="GO:0016020">
    <property type="term" value="C:membrane"/>
    <property type="evidence" value="ECO:0007669"/>
    <property type="project" value="UniProtKB-SubCell"/>
</dbReference>
<dbReference type="Gene3D" id="1.20.120.1630">
    <property type="match status" value="1"/>
</dbReference>
<evidence type="ECO:0000256" key="4">
    <source>
        <dbReference type="ARBA" id="ARBA00023136"/>
    </source>
</evidence>
<gene>
    <name evidence="6" type="ORF">FN960_15845</name>
</gene>
<dbReference type="PANTHER" id="PTHR43847">
    <property type="entry name" value="BLL3993 PROTEIN"/>
    <property type="match status" value="1"/>
</dbReference>
<keyword evidence="6" id="KW-0808">Transferase</keyword>
<feature type="transmembrane region" description="Helical" evidence="5">
    <location>
        <begin position="69"/>
        <end position="90"/>
    </location>
</feature>
<dbReference type="PANTHER" id="PTHR43847:SF1">
    <property type="entry name" value="BLL3993 PROTEIN"/>
    <property type="match status" value="1"/>
</dbReference>
<evidence type="ECO:0000256" key="1">
    <source>
        <dbReference type="ARBA" id="ARBA00004141"/>
    </source>
</evidence>
<dbReference type="InterPro" id="IPR007269">
    <property type="entry name" value="ICMT_MeTrfase"/>
</dbReference>
<name>A0A553ZVY9_9BACI</name>
<dbReference type="OrthoDB" id="7203053at2"/>
<comment type="caution">
    <text evidence="6">The sequence shown here is derived from an EMBL/GenBank/DDBJ whole genome shotgun (WGS) entry which is preliminary data.</text>
</comment>
<dbReference type="Pfam" id="PF04140">
    <property type="entry name" value="ICMT"/>
    <property type="match status" value="1"/>
</dbReference>
<organism evidence="6 7">
    <name type="scientific">Alkalicoccobacillus porphyridii</name>
    <dbReference type="NCBI Taxonomy" id="2597270"/>
    <lineage>
        <taxon>Bacteria</taxon>
        <taxon>Bacillati</taxon>
        <taxon>Bacillota</taxon>
        <taxon>Bacilli</taxon>
        <taxon>Bacillales</taxon>
        <taxon>Bacillaceae</taxon>
        <taxon>Alkalicoccobacillus</taxon>
    </lineage>
</organism>
<feature type="transmembrane region" description="Helical" evidence="5">
    <location>
        <begin position="122"/>
        <end position="148"/>
    </location>
</feature>
<keyword evidence="2 5" id="KW-0812">Transmembrane</keyword>
<evidence type="ECO:0000313" key="7">
    <source>
        <dbReference type="Proteomes" id="UP000318521"/>
    </source>
</evidence>
<evidence type="ECO:0000256" key="2">
    <source>
        <dbReference type="ARBA" id="ARBA00022692"/>
    </source>
</evidence>
<evidence type="ECO:0000256" key="3">
    <source>
        <dbReference type="ARBA" id="ARBA00022989"/>
    </source>
</evidence>
<reference evidence="6 7" key="1">
    <citation type="submission" date="2019-07" db="EMBL/GenBank/DDBJ databases">
        <authorList>
            <person name="Park Y.J."/>
            <person name="Jeong S.E."/>
            <person name="Jung H.S."/>
        </authorList>
    </citation>
    <scope>NUCLEOTIDE SEQUENCE [LARGE SCALE GENOMIC DNA]</scope>
    <source>
        <strain evidence="7">P16(2019)</strain>
    </source>
</reference>
<keyword evidence="7" id="KW-1185">Reference proteome</keyword>
<keyword evidence="4 5" id="KW-0472">Membrane</keyword>
<dbReference type="GO" id="GO:0032259">
    <property type="term" value="P:methylation"/>
    <property type="evidence" value="ECO:0007669"/>
    <property type="project" value="UniProtKB-KW"/>
</dbReference>
<evidence type="ECO:0000256" key="5">
    <source>
        <dbReference type="SAM" id="Phobius"/>
    </source>
</evidence>
<keyword evidence="3 5" id="KW-1133">Transmembrane helix</keyword>
<dbReference type="InterPro" id="IPR052527">
    <property type="entry name" value="Metal_cation-efflux_comp"/>
</dbReference>
<keyword evidence="6" id="KW-0489">Methyltransferase</keyword>
<proteinExistence type="predicted"/>
<evidence type="ECO:0000313" key="6">
    <source>
        <dbReference type="EMBL" id="TSB45639.1"/>
    </source>
</evidence>
<comment type="subcellular location">
    <subcellularLocation>
        <location evidence="1">Membrane</location>
        <topology evidence="1">Multi-pass membrane protein</topology>
    </subcellularLocation>
</comment>
<dbReference type="GO" id="GO:0004671">
    <property type="term" value="F:protein C-terminal S-isoprenylcysteine carboxyl O-methyltransferase activity"/>
    <property type="evidence" value="ECO:0007669"/>
    <property type="project" value="InterPro"/>
</dbReference>
<dbReference type="AlphaFoldDB" id="A0A553ZVY9"/>
<protein>
    <submittedName>
        <fullName evidence="6">Isoprenylcysteine carboxyl methyltransferase</fullName>
    </submittedName>
</protein>
<dbReference type="PROSITE" id="PS50244">
    <property type="entry name" value="S5A_REDUCTASE"/>
    <property type="match status" value="1"/>
</dbReference>
<dbReference type="EMBL" id="VLXZ01000010">
    <property type="protein sequence ID" value="TSB45639.1"/>
    <property type="molecule type" value="Genomic_DNA"/>
</dbReference>
<feature type="transmembrane region" description="Helical" evidence="5">
    <location>
        <begin position="41"/>
        <end position="62"/>
    </location>
</feature>
<accession>A0A553ZVY9</accession>
<sequence>MIYVYLFIGLVIAQRLAEVVVAKSNERWMKERGAFEAGASHYPVMVALHSCFFVSLLVEVTVESLTWSIWSVLPLVIFLLAQIIRVWALVSLGRYWNTKIIVLPDADPIQRGPYRWIRHPNYLVVVLEILFLPLIFQAYVTAILFSLFNVVMLMVRVKIEEEALDQDGRYQEKFHEVGRFMGTRKR</sequence>
<dbReference type="RefSeq" id="WP_143849828.1">
    <property type="nucleotide sequence ID" value="NZ_VLXZ01000010.1"/>
</dbReference>